<name>A0A512T4W1_9MICO</name>
<reference evidence="2 3" key="1">
    <citation type="submission" date="2019-07" db="EMBL/GenBank/DDBJ databases">
        <title>Whole genome shotgun sequence of Knoellia locipacati NBRC 109775.</title>
        <authorList>
            <person name="Hosoyama A."/>
            <person name="Uohara A."/>
            <person name="Ohji S."/>
            <person name="Ichikawa N."/>
        </authorList>
    </citation>
    <scope>NUCLEOTIDE SEQUENCE [LARGE SCALE GENOMIC DNA]</scope>
    <source>
        <strain evidence="2 3">NBRC 109775</strain>
    </source>
</reference>
<dbReference type="Proteomes" id="UP000321793">
    <property type="component" value="Unassembled WGS sequence"/>
</dbReference>
<dbReference type="AlphaFoldDB" id="A0A512T4W1"/>
<comment type="caution">
    <text evidence="2">The sequence shown here is derived from an EMBL/GenBank/DDBJ whole genome shotgun (WGS) entry which is preliminary data.</text>
</comment>
<proteinExistence type="predicted"/>
<evidence type="ECO:0000256" key="1">
    <source>
        <dbReference type="SAM" id="MobiDB-lite"/>
    </source>
</evidence>
<organism evidence="2 3">
    <name type="scientific">Knoellia locipacati</name>
    <dbReference type="NCBI Taxonomy" id="882824"/>
    <lineage>
        <taxon>Bacteria</taxon>
        <taxon>Bacillati</taxon>
        <taxon>Actinomycetota</taxon>
        <taxon>Actinomycetes</taxon>
        <taxon>Micrococcales</taxon>
        <taxon>Intrasporangiaceae</taxon>
        <taxon>Knoellia</taxon>
    </lineage>
</organism>
<feature type="region of interest" description="Disordered" evidence="1">
    <location>
        <begin position="1"/>
        <end position="62"/>
    </location>
</feature>
<dbReference type="EMBL" id="BKBA01000014">
    <property type="protein sequence ID" value="GEQ15239.1"/>
    <property type="molecule type" value="Genomic_DNA"/>
</dbReference>
<sequence>MTRETAGSFAFPQVSGLGEENTRQAGVPPRTGDNGVATAWLPEGDATMHRLASDPPQETPCD</sequence>
<evidence type="ECO:0000313" key="2">
    <source>
        <dbReference type="EMBL" id="GEQ15239.1"/>
    </source>
</evidence>
<gene>
    <name evidence="2" type="ORF">KLO01_32860</name>
</gene>
<evidence type="ECO:0000313" key="3">
    <source>
        <dbReference type="Proteomes" id="UP000321793"/>
    </source>
</evidence>
<keyword evidence="3" id="KW-1185">Reference proteome</keyword>
<accession>A0A512T4W1</accession>
<protein>
    <submittedName>
        <fullName evidence="2">Uncharacterized protein</fullName>
    </submittedName>
</protein>